<reference evidence="2 3" key="1">
    <citation type="submission" date="2007-08" db="EMBL/GenBank/DDBJ databases">
        <title>Complete sequence of Roseiflexus castenholzii DSM 13941.</title>
        <authorList>
            <consortium name="US DOE Joint Genome Institute"/>
            <person name="Copeland A."/>
            <person name="Lucas S."/>
            <person name="Lapidus A."/>
            <person name="Barry K."/>
            <person name="Glavina del Rio T."/>
            <person name="Dalin E."/>
            <person name="Tice H."/>
            <person name="Pitluck S."/>
            <person name="Thompson L.S."/>
            <person name="Brettin T."/>
            <person name="Bruce D."/>
            <person name="Detter J.C."/>
            <person name="Han C."/>
            <person name="Tapia R."/>
            <person name="Schmutz J."/>
            <person name="Larimer F."/>
            <person name="Land M."/>
            <person name="Hauser L."/>
            <person name="Kyrpides N."/>
            <person name="Mikhailova N."/>
            <person name="Bryant D.A."/>
            <person name="Hanada S."/>
            <person name="Tsukatani Y."/>
            <person name="Richardson P."/>
        </authorList>
    </citation>
    <scope>NUCLEOTIDE SEQUENCE [LARGE SCALE GENOMIC DNA]</scope>
    <source>
        <strain evidence="3">DSM 13941 / HLO8</strain>
    </source>
</reference>
<keyword evidence="3" id="KW-1185">Reference proteome</keyword>
<dbReference type="KEGG" id="rca:Rcas_0695"/>
<accession>A7NH70</accession>
<dbReference type="GO" id="GO:0016485">
    <property type="term" value="P:protein processing"/>
    <property type="evidence" value="ECO:0007669"/>
    <property type="project" value="TreeGrafter"/>
</dbReference>
<dbReference type="eggNOG" id="COG1026">
    <property type="taxonomic scope" value="Bacteria"/>
</dbReference>
<evidence type="ECO:0000259" key="1">
    <source>
        <dbReference type="SMART" id="SM01264"/>
    </source>
</evidence>
<dbReference type="InterPro" id="IPR011765">
    <property type="entry name" value="Pept_M16_N"/>
</dbReference>
<dbReference type="InterPro" id="IPR011249">
    <property type="entry name" value="Metalloenz_LuxS/M16"/>
</dbReference>
<dbReference type="PANTHER" id="PTHR43016:SF13">
    <property type="entry name" value="PRESEQUENCE PROTEASE, MITOCHONDRIAL"/>
    <property type="match status" value="1"/>
</dbReference>
<protein>
    <submittedName>
        <fullName evidence="2">Peptidase M16C associated domain protein</fullName>
    </submittedName>
</protein>
<dbReference type="PANTHER" id="PTHR43016">
    <property type="entry name" value="PRESEQUENCE PROTEASE"/>
    <property type="match status" value="1"/>
</dbReference>
<dbReference type="FunFam" id="3.30.830.10:FF:000034">
    <property type="entry name" value="presequence protease 1, chloroplastic/mitochondrial"/>
    <property type="match status" value="1"/>
</dbReference>
<dbReference type="EMBL" id="CP000804">
    <property type="protein sequence ID" value="ABU56817.1"/>
    <property type="molecule type" value="Genomic_DNA"/>
</dbReference>
<dbReference type="Proteomes" id="UP000000263">
    <property type="component" value="Chromosome"/>
</dbReference>
<evidence type="ECO:0000313" key="2">
    <source>
        <dbReference type="EMBL" id="ABU56817.1"/>
    </source>
</evidence>
<dbReference type="MEROPS" id="M16.012"/>
<dbReference type="InterPro" id="IPR013578">
    <property type="entry name" value="Peptidase_M16C_assoc"/>
</dbReference>
<dbReference type="GO" id="GO:0046872">
    <property type="term" value="F:metal ion binding"/>
    <property type="evidence" value="ECO:0007669"/>
    <property type="project" value="InterPro"/>
</dbReference>
<dbReference type="Pfam" id="PF05193">
    <property type="entry name" value="Peptidase_M16_C"/>
    <property type="match status" value="1"/>
</dbReference>
<sequence>MNVIHGFELLREQQIAELNSLARWYRHVATGAELLSLINDDENKVFGITFRTPPPDSTGVAHILEHSVLCGSEKYPLKKPFVELLKGSLKTFLNAMTYSDKTVYPVASTNTKDFYNLVDVYLDAVFHPRISPEVLQQEGWRYEVNEDGSLGYRGVVFNEMKGANVSPDRVLYLAVQRSLFPGHVYSVDSGGDPAEIPNLTYEQFKAFHERYYHPSNALIFFYGDDDPEERLRLLDRVLAPFERIPVDSMIPLQPPLSEPQHVEAPYPAGPNSIDKHMVAVNWLLPNPPDIEEALALDILEHALVGTPAAPLRKALIDSGLGENLTGSGFARLRQTYFTVGLKGVKGENIGATEDVIIGTLERLARDGIDSQTIEAAVNTVEFQLRENNTGSYPRGLAVLIRALDTWLYGDDPLAPLMFEAPLRAIKQRLSAGERVFEHMIEEKLLRNPHRTTVVLVPDLELTNRQNAAERERLVAIRATLDEAQIAAINATAARLKQIQETPDPPEALASLPSLTIADLDRTIKTIPTEELAIGATRVLLHNLFTNGIVYVDIGMNLRVLPQEFLPYVTIFGRALLETGTQHEDVVQLIQRIGRDTGGIFPQSFTSAMRGRSIGAAWLFLRGKAIVEKSDALLDILHDVVLSARLDNRERIRQIVREERASREASLIPAGHTVVSTRLRARFSEADWVAEQIGGVSYLMFLRRIERTIDEEWETVRAVLEHMRARLIDRSALLVNVTVDAAGWERFRPHLEAFLDRLPVGTTIPAAWNPHKGAPSEGLIIPAHVNYVAKGADLYRLGYRLHGSALVVTRYLMTTWLWEQIREQGGAYGGFCSFDPRSGVFSYTSYRDPNLLRTIDVYDRSAAFLRQLDLSEKELTRAIIGVIADLDAYQLPDARGFTAMARFLVGDDDAYRQQVREEVLGTTPADFRAFADVLDIVRDNAALVVMGGEDAITAANQERSLFAEITRVL</sequence>
<dbReference type="InterPro" id="IPR055130">
    <property type="entry name" value="PreP_C"/>
</dbReference>
<evidence type="ECO:0000313" key="3">
    <source>
        <dbReference type="Proteomes" id="UP000000263"/>
    </source>
</evidence>
<dbReference type="HOGENOM" id="CLU_009165_1_0_0"/>
<dbReference type="AlphaFoldDB" id="A7NH70"/>
<feature type="domain" description="Peptidase M16C associated" evidence="1">
    <location>
        <begin position="455"/>
        <end position="704"/>
    </location>
</feature>
<dbReference type="Pfam" id="PF08367">
    <property type="entry name" value="M16C_assoc"/>
    <property type="match status" value="1"/>
</dbReference>
<proteinExistence type="predicted"/>
<gene>
    <name evidence="2" type="ordered locus">Rcas_0695</name>
</gene>
<dbReference type="Pfam" id="PF00675">
    <property type="entry name" value="Peptidase_M16"/>
    <property type="match status" value="1"/>
</dbReference>
<dbReference type="GO" id="GO:0004222">
    <property type="term" value="F:metalloendopeptidase activity"/>
    <property type="evidence" value="ECO:0007669"/>
    <property type="project" value="TreeGrafter"/>
</dbReference>
<dbReference type="OrthoDB" id="9762027at2"/>
<name>A7NH70_ROSCS</name>
<dbReference type="Gene3D" id="3.30.830.10">
    <property type="entry name" value="Metalloenzyme, LuxS/M16 peptidase-like"/>
    <property type="match status" value="4"/>
</dbReference>
<dbReference type="STRING" id="383372.Rcas_0695"/>
<dbReference type="RefSeq" id="WP_012119247.1">
    <property type="nucleotide sequence ID" value="NC_009767.1"/>
</dbReference>
<organism evidence="2 3">
    <name type="scientific">Roseiflexus castenholzii (strain DSM 13941 / HLO8)</name>
    <dbReference type="NCBI Taxonomy" id="383372"/>
    <lineage>
        <taxon>Bacteria</taxon>
        <taxon>Bacillati</taxon>
        <taxon>Chloroflexota</taxon>
        <taxon>Chloroflexia</taxon>
        <taxon>Chloroflexales</taxon>
        <taxon>Roseiflexineae</taxon>
        <taxon>Roseiflexaceae</taxon>
        <taxon>Roseiflexus</taxon>
    </lineage>
</organism>
<dbReference type="SUPFAM" id="SSF63411">
    <property type="entry name" value="LuxS/MPP-like metallohydrolase"/>
    <property type="match status" value="4"/>
</dbReference>
<dbReference type="Pfam" id="PF22516">
    <property type="entry name" value="PreP_C"/>
    <property type="match status" value="1"/>
</dbReference>
<dbReference type="InterPro" id="IPR007863">
    <property type="entry name" value="Peptidase_M16_C"/>
</dbReference>
<dbReference type="SMART" id="SM01264">
    <property type="entry name" value="M16C_associated"/>
    <property type="match status" value="1"/>
</dbReference>